<dbReference type="EMBL" id="UINC01101051">
    <property type="protein sequence ID" value="SVC61566.1"/>
    <property type="molecule type" value="Genomic_DNA"/>
</dbReference>
<dbReference type="AlphaFoldDB" id="A0A382NKF1"/>
<sequence length="173" mass="19724">GTIRMALMHTGKVPFALRKEEVDARISPLVMNTWFRSLAEAIDHPRAVVKLDIIHQHSLDRLAVLPDLPYLEELSFIEVNIENFRGLTSVSKLRHIKIESCEVNGWMGLLDLKGLKKLGCYPKFPPKEVKRLLEKEGVEVYLFTPTRVNETEVLGVSQSFSGIRMNHEEAFAK</sequence>
<evidence type="ECO:0000313" key="1">
    <source>
        <dbReference type="EMBL" id="SVC61566.1"/>
    </source>
</evidence>
<gene>
    <name evidence="1" type="ORF">METZ01_LOCUS314420</name>
</gene>
<feature type="non-terminal residue" evidence="1">
    <location>
        <position position="1"/>
    </location>
</feature>
<dbReference type="InterPro" id="IPR032675">
    <property type="entry name" value="LRR_dom_sf"/>
</dbReference>
<organism evidence="1">
    <name type="scientific">marine metagenome</name>
    <dbReference type="NCBI Taxonomy" id="408172"/>
    <lineage>
        <taxon>unclassified sequences</taxon>
        <taxon>metagenomes</taxon>
        <taxon>ecological metagenomes</taxon>
    </lineage>
</organism>
<dbReference type="Gene3D" id="3.80.10.10">
    <property type="entry name" value="Ribonuclease Inhibitor"/>
    <property type="match status" value="1"/>
</dbReference>
<name>A0A382NKF1_9ZZZZ</name>
<accession>A0A382NKF1</accession>
<protein>
    <submittedName>
        <fullName evidence="1">Uncharacterized protein</fullName>
    </submittedName>
</protein>
<proteinExistence type="predicted"/>
<reference evidence="1" key="1">
    <citation type="submission" date="2018-05" db="EMBL/GenBank/DDBJ databases">
        <authorList>
            <person name="Lanie J.A."/>
            <person name="Ng W.-L."/>
            <person name="Kazmierczak K.M."/>
            <person name="Andrzejewski T.M."/>
            <person name="Davidsen T.M."/>
            <person name="Wayne K.J."/>
            <person name="Tettelin H."/>
            <person name="Glass J.I."/>
            <person name="Rusch D."/>
            <person name="Podicherti R."/>
            <person name="Tsui H.-C.T."/>
            <person name="Winkler M.E."/>
        </authorList>
    </citation>
    <scope>NUCLEOTIDE SEQUENCE</scope>
</reference>